<reference evidence="2" key="1">
    <citation type="submission" date="2023-06" db="EMBL/GenBank/DDBJ databases">
        <title>Genome-scale phylogeny and comparative genomics of the fungal order Sordariales.</title>
        <authorList>
            <consortium name="Lawrence Berkeley National Laboratory"/>
            <person name="Hensen N."/>
            <person name="Bonometti L."/>
            <person name="Westerberg I."/>
            <person name="Brannstrom I.O."/>
            <person name="Guillou S."/>
            <person name="Cros-Aarteil S."/>
            <person name="Calhoun S."/>
            <person name="Haridas S."/>
            <person name="Kuo A."/>
            <person name="Mondo S."/>
            <person name="Pangilinan J."/>
            <person name="Riley R."/>
            <person name="LaButti K."/>
            <person name="Andreopoulos B."/>
            <person name="Lipzen A."/>
            <person name="Chen C."/>
            <person name="Yanf M."/>
            <person name="Daum C."/>
            <person name="Ng V."/>
            <person name="Clum A."/>
            <person name="Steindorff A."/>
            <person name="Ohm R."/>
            <person name="Martin F."/>
            <person name="Silar P."/>
            <person name="Natvig D."/>
            <person name="Lalanne C."/>
            <person name="Gautier V."/>
            <person name="Ament-velasquez S.L."/>
            <person name="Kruys A."/>
            <person name="Hutchinson M.I."/>
            <person name="Powell A.J."/>
            <person name="Barry K."/>
            <person name="Miller A.N."/>
            <person name="Grigoriev I.V."/>
            <person name="Debuchy R."/>
            <person name="Gladieux P."/>
            <person name="Thoren M.H."/>
            <person name="Johannesson H."/>
        </authorList>
    </citation>
    <scope>NUCLEOTIDE SEQUENCE</scope>
    <source>
        <strain evidence="2">SMH3391-2</strain>
    </source>
</reference>
<proteinExistence type="predicted"/>
<keyword evidence="1" id="KW-0812">Transmembrane</keyword>
<keyword evidence="3" id="KW-1185">Reference proteome</keyword>
<feature type="transmembrane region" description="Helical" evidence="1">
    <location>
        <begin position="6"/>
        <end position="24"/>
    </location>
</feature>
<organism evidence="2 3">
    <name type="scientific">Bombardia bombarda</name>
    <dbReference type="NCBI Taxonomy" id="252184"/>
    <lineage>
        <taxon>Eukaryota</taxon>
        <taxon>Fungi</taxon>
        <taxon>Dikarya</taxon>
        <taxon>Ascomycota</taxon>
        <taxon>Pezizomycotina</taxon>
        <taxon>Sordariomycetes</taxon>
        <taxon>Sordariomycetidae</taxon>
        <taxon>Sordariales</taxon>
        <taxon>Lasiosphaeriaceae</taxon>
        <taxon>Bombardia</taxon>
    </lineage>
</organism>
<evidence type="ECO:0000256" key="1">
    <source>
        <dbReference type="SAM" id="Phobius"/>
    </source>
</evidence>
<gene>
    <name evidence="2" type="ORF">B0T17DRAFT_542157</name>
</gene>
<evidence type="ECO:0000313" key="3">
    <source>
        <dbReference type="Proteomes" id="UP001174934"/>
    </source>
</evidence>
<dbReference type="Proteomes" id="UP001174934">
    <property type="component" value="Unassembled WGS sequence"/>
</dbReference>
<name>A0AA39WAY9_9PEZI</name>
<comment type="caution">
    <text evidence="2">The sequence shown here is derived from an EMBL/GenBank/DDBJ whole genome shotgun (WGS) entry which is preliminary data.</text>
</comment>
<keyword evidence="1" id="KW-1133">Transmembrane helix</keyword>
<evidence type="ECO:0000313" key="2">
    <source>
        <dbReference type="EMBL" id="KAK0612927.1"/>
    </source>
</evidence>
<dbReference type="EMBL" id="JAULSR010000008">
    <property type="protein sequence ID" value="KAK0612927.1"/>
    <property type="molecule type" value="Genomic_DNA"/>
</dbReference>
<feature type="transmembrane region" description="Helical" evidence="1">
    <location>
        <begin position="36"/>
        <end position="52"/>
    </location>
</feature>
<sequence length="151" mass="17770">MGWEIEMFMFFLLFLLHAQFFMSQTWKHKHKNTHKYVSFYGMITWGFGRMVWGGFRRFIITYSYVFVIICPTTLHCILDPHPFSSAGRQAGKQVNGLAGWLAHFARMFFGVAREGVLHIWRCIVVDTQSGSGGRVRERFFLVCFVWLDRIT</sequence>
<dbReference type="AlphaFoldDB" id="A0AA39WAY9"/>
<protein>
    <submittedName>
        <fullName evidence="2">Uncharacterized protein</fullName>
    </submittedName>
</protein>
<accession>A0AA39WAY9</accession>
<keyword evidence="1" id="KW-0472">Membrane</keyword>
<feature type="transmembrane region" description="Helical" evidence="1">
    <location>
        <begin position="58"/>
        <end position="78"/>
    </location>
</feature>